<dbReference type="InParanoid" id="A0A2P6MPS8"/>
<reference evidence="2 3" key="1">
    <citation type="journal article" date="2018" name="Genome Biol. Evol.">
        <title>Multiple Roots of Fruiting Body Formation in Amoebozoa.</title>
        <authorList>
            <person name="Hillmann F."/>
            <person name="Forbes G."/>
            <person name="Novohradska S."/>
            <person name="Ferling I."/>
            <person name="Riege K."/>
            <person name="Groth M."/>
            <person name="Westermann M."/>
            <person name="Marz M."/>
            <person name="Spaller T."/>
            <person name="Winckler T."/>
            <person name="Schaap P."/>
            <person name="Glockner G."/>
        </authorList>
    </citation>
    <scope>NUCLEOTIDE SEQUENCE [LARGE SCALE GENOMIC DNA]</scope>
    <source>
        <strain evidence="2 3">Jena</strain>
    </source>
</reference>
<gene>
    <name evidence="2" type="ORF">PROFUN_16661</name>
</gene>
<protein>
    <submittedName>
        <fullName evidence="2">Uncharacterized protein</fullName>
    </submittedName>
</protein>
<accession>A0A2P6MPS8</accession>
<keyword evidence="1" id="KW-0812">Transmembrane</keyword>
<comment type="caution">
    <text evidence="2">The sequence shown here is derived from an EMBL/GenBank/DDBJ whole genome shotgun (WGS) entry which is preliminary data.</text>
</comment>
<keyword evidence="1" id="KW-0472">Membrane</keyword>
<keyword evidence="3" id="KW-1185">Reference proteome</keyword>
<dbReference type="OrthoDB" id="425619at2759"/>
<dbReference type="EMBL" id="MDYQ01000564">
    <property type="protein sequence ID" value="PRP73713.1"/>
    <property type="molecule type" value="Genomic_DNA"/>
</dbReference>
<proteinExistence type="predicted"/>
<feature type="transmembrane region" description="Helical" evidence="1">
    <location>
        <begin position="223"/>
        <end position="244"/>
    </location>
</feature>
<sequence>MRQINPLYNFELLPRERGSGQYGPRTRIETECERGTNANYCYLASTCAWPRSLEIEARSDHNSCKARLSAKTKIFQKQPSQLRHPGRKDLETRDERFEQELSLQYSRLASISRKSRTRITNYLFKFCKGILSRCMTVTESVVAECPHEVLMAEAEEEGFSNYRVVNRHFQLNTQASASPRFPPRLHKASSERANAYKCFAEDYQTEHRRQAFSARRVVDKSAIIPPFTMMLASCDLIWFFRLVVKWCYWNMHDKKIIGNFYTPPAQLLSQSGSASITVCFVFLFVSA</sequence>
<evidence type="ECO:0000256" key="1">
    <source>
        <dbReference type="SAM" id="Phobius"/>
    </source>
</evidence>
<keyword evidence="1" id="KW-1133">Transmembrane helix</keyword>
<evidence type="ECO:0000313" key="3">
    <source>
        <dbReference type="Proteomes" id="UP000241769"/>
    </source>
</evidence>
<evidence type="ECO:0000313" key="2">
    <source>
        <dbReference type="EMBL" id="PRP73713.1"/>
    </source>
</evidence>
<dbReference type="AlphaFoldDB" id="A0A2P6MPS8"/>
<dbReference type="Proteomes" id="UP000241769">
    <property type="component" value="Unassembled WGS sequence"/>
</dbReference>
<name>A0A2P6MPS8_9EUKA</name>
<organism evidence="2 3">
    <name type="scientific">Planoprotostelium fungivorum</name>
    <dbReference type="NCBI Taxonomy" id="1890364"/>
    <lineage>
        <taxon>Eukaryota</taxon>
        <taxon>Amoebozoa</taxon>
        <taxon>Evosea</taxon>
        <taxon>Variosea</taxon>
        <taxon>Cavosteliida</taxon>
        <taxon>Cavosteliaceae</taxon>
        <taxon>Planoprotostelium</taxon>
    </lineage>
</organism>